<dbReference type="RefSeq" id="WP_147571093.1">
    <property type="nucleotide sequence ID" value="NZ_JACOPO010000007.1"/>
</dbReference>
<keyword evidence="1" id="KW-0479">Metal-binding</keyword>
<comment type="caution">
    <text evidence="3">The sequence shown here is derived from an EMBL/GenBank/DDBJ whole genome shotgun (WGS) entry which is preliminary data.</text>
</comment>
<dbReference type="InterPro" id="IPR011051">
    <property type="entry name" value="RmlC_Cupin_sf"/>
</dbReference>
<dbReference type="GO" id="GO:0046872">
    <property type="term" value="F:metal ion binding"/>
    <property type="evidence" value="ECO:0007669"/>
    <property type="project" value="UniProtKB-KW"/>
</dbReference>
<dbReference type="PANTHER" id="PTHR35848:SF6">
    <property type="entry name" value="CUPIN TYPE-2 DOMAIN-CONTAINING PROTEIN"/>
    <property type="match status" value="1"/>
</dbReference>
<dbReference type="InterPro" id="IPR014710">
    <property type="entry name" value="RmlC-like_jellyroll"/>
</dbReference>
<proteinExistence type="predicted"/>
<dbReference type="AlphaFoldDB" id="A0A8J6JA60"/>
<sequence>MLIEFEKLQENLVPKPRGGEGEMYTRTFQDENNKIMQIRLTPGSHLGMHTHEVDSEAFYILSGTGKVLCDGVDEPLAPGSFHYCPKGHGHRLMNDGTEDLVLVAIIPNHGA</sequence>
<gene>
    <name evidence="3" type="ORF">H8S11_10825</name>
</gene>
<organism evidence="3 4">
    <name type="scientific">Flintibacter hominis</name>
    <dbReference type="NCBI Taxonomy" id="2763048"/>
    <lineage>
        <taxon>Bacteria</taxon>
        <taxon>Bacillati</taxon>
        <taxon>Bacillota</taxon>
        <taxon>Clostridia</taxon>
        <taxon>Eubacteriales</taxon>
        <taxon>Flintibacter</taxon>
    </lineage>
</organism>
<dbReference type="Pfam" id="PF07883">
    <property type="entry name" value="Cupin_2"/>
    <property type="match status" value="1"/>
</dbReference>
<dbReference type="Proteomes" id="UP000628736">
    <property type="component" value="Unassembled WGS sequence"/>
</dbReference>
<reference evidence="3" key="1">
    <citation type="submission" date="2020-08" db="EMBL/GenBank/DDBJ databases">
        <title>Genome public.</title>
        <authorList>
            <person name="Liu C."/>
            <person name="Sun Q."/>
        </authorList>
    </citation>
    <scope>NUCLEOTIDE SEQUENCE</scope>
    <source>
        <strain evidence="3">NSJ-23</strain>
    </source>
</reference>
<keyword evidence="4" id="KW-1185">Reference proteome</keyword>
<feature type="domain" description="Cupin type-2" evidence="2">
    <location>
        <begin position="38"/>
        <end position="105"/>
    </location>
</feature>
<evidence type="ECO:0000256" key="1">
    <source>
        <dbReference type="ARBA" id="ARBA00022723"/>
    </source>
</evidence>
<accession>A0A8J6JA60</accession>
<name>A0A8J6JA60_9FIRM</name>
<protein>
    <submittedName>
        <fullName evidence="3">Cupin domain-containing protein</fullName>
    </submittedName>
</protein>
<evidence type="ECO:0000259" key="2">
    <source>
        <dbReference type="Pfam" id="PF07883"/>
    </source>
</evidence>
<dbReference type="Gene3D" id="2.60.120.10">
    <property type="entry name" value="Jelly Rolls"/>
    <property type="match status" value="1"/>
</dbReference>
<dbReference type="InterPro" id="IPR013096">
    <property type="entry name" value="Cupin_2"/>
</dbReference>
<evidence type="ECO:0000313" key="4">
    <source>
        <dbReference type="Proteomes" id="UP000628736"/>
    </source>
</evidence>
<dbReference type="EMBL" id="JACOPO010000007">
    <property type="protein sequence ID" value="MBC5723300.1"/>
    <property type="molecule type" value="Genomic_DNA"/>
</dbReference>
<evidence type="ECO:0000313" key="3">
    <source>
        <dbReference type="EMBL" id="MBC5723300.1"/>
    </source>
</evidence>
<dbReference type="InterPro" id="IPR051610">
    <property type="entry name" value="GPI/OXD"/>
</dbReference>
<dbReference type="SUPFAM" id="SSF51182">
    <property type="entry name" value="RmlC-like cupins"/>
    <property type="match status" value="1"/>
</dbReference>
<dbReference type="PANTHER" id="PTHR35848">
    <property type="entry name" value="OXALATE-BINDING PROTEIN"/>
    <property type="match status" value="1"/>
</dbReference>